<dbReference type="Proteomes" id="UP000319865">
    <property type="component" value="Unassembled WGS sequence"/>
</dbReference>
<gene>
    <name evidence="2" type="ORF">FHU33_3900</name>
</gene>
<feature type="compositionally biased region" description="Polar residues" evidence="1">
    <location>
        <begin position="18"/>
        <end position="31"/>
    </location>
</feature>
<accession>A0A543PJY7</accession>
<evidence type="ECO:0000256" key="1">
    <source>
        <dbReference type="SAM" id="MobiDB-lite"/>
    </source>
</evidence>
<protein>
    <submittedName>
        <fullName evidence="2">Uncharacterized protein</fullName>
    </submittedName>
</protein>
<keyword evidence="3" id="KW-1185">Reference proteome</keyword>
<dbReference type="OrthoDB" id="3444499at2"/>
<evidence type="ECO:0000313" key="3">
    <source>
        <dbReference type="Proteomes" id="UP000319865"/>
    </source>
</evidence>
<organism evidence="2 3">
    <name type="scientific">Blastococcus colisei</name>
    <dbReference type="NCBI Taxonomy" id="1564162"/>
    <lineage>
        <taxon>Bacteria</taxon>
        <taxon>Bacillati</taxon>
        <taxon>Actinomycetota</taxon>
        <taxon>Actinomycetes</taxon>
        <taxon>Geodermatophilales</taxon>
        <taxon>Geodermatophilaceae</taxon>
        <taxon>Blastococcus</taxon>
    </lineage>
</organism>
<evidence type="ECO:0000313" key="2">
    <source>
        <dbReference type="EMBL" id="TQN44398.1"/>
    </source>
</evidence>
<sequence length="305" mass="33066">MNGDLGLDNAVAYAFGRTTGQTKSQESSSGGWRTGPPGVMTESEFTARFGASLPLMHTHVQWQEAQRRRAAVEETDRQIAEEQRLLRLAADHGWDWVRSNTTGEVAKVAESVRSRLPGSTGAELRESAGSALLDAGLRVRLQETTTVRPKPLTGRKIEVTIISPGMGSSGLYTADVLEAAARDKVFPRGLALFLDHPTSQEQRDRPERSVRDLAGRLTTDARWTGAALVAEAEVLPTHAALIAALEGIAGMSIRAQGDVEMADVDGHRVRKITRLMAAESVDFVTRAGRGGSFRVLESERPRWGS</sequence>
<comment type="caution">
    <text evidence="2">The sequence shown here is derived from an EMBL/GenBank/DDBJ whole genome shotgun (WGS) entry which is preliminary data.</text>
</comment>
<dbReference type="EMBL" id="VFQE01000001">
    <property type="protein sequence ID" value="TQN44398.1"/>
    <property type="molecule type" value="Genomic_DNA"/>
</dbReference>
<name>A0A543PJY7_9ACTN</name>
<reference evidence="2 3" key="1">
    <citation type="submission" date="2019-06" db="EMBL/GenBank/DDBJ databases">
        <title>Sequencing the genomes of 1000 actinobacteria strains.</title>
        <authorList>
            <person name="Klenk H.-P."/>
        </authorList>
    </citation>
    <scope>NUCLEOTIDE SEQUENCE [LARGE SCALE GENOMIC DNA]</scope>
    <source>
        <strain evidence="2 3">DSM 46837</strain>
    </source>
</reference>
<feature type="region of interest" description="Disordered" evidence="1">
    <location>
        <begin position="17"/>
        <end position="41"/>
    </location>
</feature>
<dbReference type="RefSeq" id="WP_142026820.1">
    <property type="nucleotide sequence ID" value="NZ_VFQE01000001.1"/>
</dbReference>
<proteinExistence type="predicted"/>
<dbReference type="AlphaFoldDB" id="A0A543PJY7"/>